<sequence>MPENKMSKSDAARIQSTQVRAAGLSQRIIYMTDPMNSQARAGKDTSAGSFSAHAQSAADRHNNAQGAGSGNSGGQSNSGDNKNKGGSGKK</sequence>
<dbReference type="AlphaFoldDB" id="A0A9P7NIL2"/>
<organism evidence="2 3">
    <name type="scientific">Claviceps pusilla</name>
    <dbReference type="NCBI Taxonomy" id="123648"/>
    <lineage>
        <taxon>Eukaryota</taxon>
        <taxon>Fungi</taxon>
        <taxon>Dikarya</taxon>
        <taxon>Ascomycota</taxon>
        <taxon>Pezizomycotina</taxon>
        <taxon>Sordariomycetes</taxon>
        <taxon>Hypocreomycetidae</taxon>
        <taxon>Hypocreales</taxon>
        <taxon>Clavicipitaceae</taxon>
        <taxon>Claviceps</taxon>
    </lineage>
</organism>
<evidence type="ECO:0000313" key="3">
    <source>
        <dbReference type="Proteomes" id="UP000748025"/>
    </source>
</evidence>
<evidence type="ECO:0000313" key="2">
    <source>
        <dbReference type="EMBL" id="KAG6017374.1"/>
    </source>
</evidence>
<protein>
    <recommendedName>
        <fullName evidence="4">SMP domain-containing protein</fullName>
    </recommendedName>
</protein>
<accession>A0A9P7NIL2</accession>
<dbReference type="EMBL" id="SRPW01000150">
    <property type="protein sequence ID" value="KAG6017374.1"/>
    <property type="molecule type" value="Genomic_DNA"/>
</dbReference>
<comment type="caution">
    <text evidence="2">The sequence shown here is derived from an EMBL/GenBank/DDBJ whole genome shotgun (WGS) entry which is preliminary data.</text>
</comment>
<feature type="region of interest" description="Disordered" evidence="1">
    <location>
        <begin position="34"/>
        <end position="90"/>
    </location>
</feature>
<evidence type="ECO:0008006" key="4">
    <source>
        <dbReference type="Google" id="ProtNLM"/>
    </source>
</evidence>
<keyword evidence="3" id="KW-1185">Reference proteome</keyword>
<dbReference type="OrthoDB" id="5988651at2759"/>
<reference evidence="2" key="1">
    <citation type="journal article" date="2020" name="bioRxiv">
        <title>Whole genome comparisons of ergot fungi reveals the divergence and evolution of species within the genus Claviceps are the result of varying mechanisms driving genome evolution and host range expansion.</title>
        <authorList>
            <person name="Wyka S.A."/>
            <person name="Mondo S.J."/>
            <person name="Liu M."/>
            <person name="Dettman J."/>
            <person name="Nalam V."/>
            <person name="Broders K.D."/>
        </authorList>
    </citation>
    <scope>NUCLEOTIDE SEQUENCE</scope>
    <source>
        <strain evidence="2">CCC 602</strain>
    </source>
</reference>
<evidence type="ECO:0000256" key="1">
    <source>
        <dbReference type="SAM" id="MobiDB-lite"/>
    </source>
</evidence>
<gene>
    <name evidence="2" type="ORF">E4U43_001527</name>
</gene>
<name>A0A9P7NIL2_9HYPO</name>
<proteinExistence type="predicted"/>
<dbReference type="Proteomes" id="UP000748025">
    <property type="component" value="Unassembled WGS sequence"/>
</dbReference>